<dbReference type="NCBIfam" id="TIGR01352">
    <property type="entry name" value="tonB_Cterm"/>
    <property type="match status" value="1"/>
</dbReference>
<dbReference type="InterPro" id="IPR006260">
    <property type="entry name" value="TonB/TolA_C"/>
</dbReference>
<dbReference type="Gene3D" id="3.30.1150.10">
    <property type="match status" value="1"/>
</dbReference>
<comment type="subcellular location">
    <subcellularLocation>
        <location evidence="1">Membrane</location>
        <topology evidence="1">Single-pass membrane protein</topology>
    </subcellularLocation>
</comment>
<gene>
    <name evidence="6" type="ORF">FPZ24_02195</name>
</gene>
<dbReference type="GO" id="GO:0016020">
    <property type="term" value="C:membrane"/>
    <property type="evidence" value="ECO:0007669"/>
    <property type="project" value="UniProtKB-SubCell"/>
</dbReference>
<name>A0A5B8LFK7_9SPHN</name>
<dbReference type="KEGG" id="spai:FPZ24_02195"/>
<dbReference type="Pfam" id="PF03544">
    <property type="entry name" value="TonB_C"/>
    <property type="match status" value="1"/>
</dbReference>
<dbReference type="Proteomes" id="UP000315673">
    <property type="component" value="Chromosome"/>
</dbReference>
<dbReference type="AlphaFoldDB" id="A0A5B8LFK7"/>
<proteinExistence type="predicted"/>
<evidence type="ECO:0000259" key="5">
    <source>
        <dbReference type="Pfam" id="PF03544"/>
    </source>
</evidence>
<accession>A0A5B8LFK7</accession>
<organism evidence="6 7">
    <name type="scientific">Sphingomonas panacisoli</name>
    <dbReference type="NCBI Taxonomy" id="1813879"/>
    <lineage>
        <taxon>Bacteria</taxon>
        <taxon>Pseudomonadati</taxon>
        <taxon>Pseudomonadota</taxon>
        <taxon>Alphaproteobacteria</taxon>
        <taxon>Sphingomonadales</taxon>
        <taxon>Sphingomonadaceae</taxon>
        <taxon>Sphingomonas</taxon>
    </lineage>
</organism>
<feature type="domain" description="TonB C-terminal" evidence="5">
    <location>
        <begin position="234"/>
        <end position="293"/>
    </location>
</feature>
<evidence type="ECO:0000256" key="4">
    <source>
        <dbReference type="ARBA" id="ARBA00023136"/>
    </source>
</evidence>
<evidence type="ECO:0000256" key="3">
    <source>
        <dbReference type="ARBA" id="ARBA00022989"/>
    </source>
</evidence>
<keyword evidence="3" id="KW-1133">Transmembrane helix</keyword>
<keyword evidence="2" id="KW-0812">Transmembrane</keyword>
<evidence type="ECO:0000256" key="1">
    <source>
        <dbReference type="ARBA" id="ARBA00004167"/>
    </source>
</evidence>
<evidence type="ECO:0000256" key="2">
    <source>
        <dbReference type="ARBA" id="ARBA00022692"/>
    </source>
</evidence>
<dbReference type="EMBL" id="CP042306">
    <property type="protein sequence ID" value="QDZ06432.1"/>
    <property type="molecule type" value="Genomic_DNA"/>
</dbReference>
<evidence type="ECO:0000313" key="6">
    <source>
        <dbReference type="EMBL" id="QDZ06432.1"/>
    </source>
</evidence>
<protein>
    <submittedName>
        <fullName evidence="6">TonB family protein</fullName>
    </submittedName>
</protein>
<keyword evidence="4" id="KW-0472">Membrane</keyword>
<dbReference type="SUPFAM" id="SSF74653">
    <property type="entry name" value="TolA/TonB C-terminal domain"/>
    <property type="match status" value="1"/>
</dbReference>
<dbReference type="OrthoDB" id="7585155at2"/>
<sequence>MIKSMAPARERRCIDWGVLMRLLYAAALAVMLLFAHPAFARDWPKTAGWDVIEGDDYCSIHMEFEGKGATELSLLLKTDNDIVLGMSNSGWSIADDQQEDLTFGVNGTVFSGGKSVGIGDVGGKKAFVTSFESDFLQNFAASSYLIVRKGDVLVDNLSLKGSAAALVVAKRCLALLKRDIAAAAAEKRRFDNIADDPFAKKDAGGSATAGIGGAKSDDAPVPLVSPTNWFPFDSYPAAAKRAGAQGRASWEVDVDEGGRATACRITASTGNADLDATTCRLALRNGRFKIGVAGKYRGSANWTLNDE</sequence>
<evidence type="ECO:0000313" key="7">
    <source>
        <dbReference type="Proteomes" id="UP000315673"/>
    </source>
</evidence>
<keyword evidence="7" id="KW-1185">Reference proteome</keyword>
<dbReference type="InterPro" id="IPR037682">
    <property type="entry name" value="TonB_C"/>
</dbReference>
<reference evidence="6 7" key="1">
    <citation type="submission" date="2019-07" db="EMBL/GenBank/DDBJ databases">
        <title>Full genome sequence of Sphingomonas sp. 4R-6-7(HKS19).</title>
        <authorList>
            <person name="Im W.-T."/>
        </authorList>
    </citation>
    <scope>NUCLEOTIDE SEQUENCE [LARGE SCALE GENOMIC DNA]</scope>
    <source>
        <strain evidence="6 7">HKS19</strain>
    </source>
</reference>
<dbReference type="GO" id="GO:0055085">
    <property type="term" value="P:transmembrane transport"/>
    <property type="evidence" value="ECO:0007669"/>
    <property type="project" value="InterPro"/>
</dbReference>